<name>A0ABP9EWW4_9FLAO</name>
<sequence length="126" mass="14402">MNKIRINYCSARINSQVFGSNNEHMISIVYFTIDGVSYESVLRQPFGGKDFSFEKDPIEVEVPEELKKNLNYEQFREVTEQYFRKLVGANALLFRISGGSNIQVTNSFLELNHSTEIDKSGLPGAW</sequence>
<dbReference type="Proteomes" id="UP001500433">
    <property type="component" value="Unassembled WGS sequence"/>
</dbReference>
<dbReference type="EMBL" id="BAABJH010000001">
    <property type="protein sequence ID" value="GAA4888825.1"/>
    <property type="molecule type" value="Genomic_DNA"/>
</dbReference>
<organism evidence="1 2">
    <name type="scientific">Flaviramulus aquimarinus</name>
    <dbReference type="NCBI Taxonomy" id="1170456"/>
    <lineage>
        <taxon>Bacteria</taxon>
        <taxon>Pseudomonadati</taxon>
        <taxon>Bacteroidota</taxon>
        <taxon>Flavobacteriia</taxon>
        <taxon>Flavobacteriales</taxon>
        <taxon>Flavobacteriaceae</taxon>
        <taxon>Flaviramulus</taxon>
    </lineage>
</organism>
<proteinExistence type="predicted"/>
<evidence type="ECO:0000313" key="1">
    <source>
        <dbReference type="EMBL" id="GAA4888825.1"/>
    </source>
</evidence>
<dbReference type="RefSeq" id="WP_345273033.1">
    <property type="nucleotide sequence ID" value="NZ_BAABJH010000001.1"/>
</dbReference>
<accession>A0ABP9EWW4</accession>
<reference evidence="2" key="1">
    <citation type="journal article" date="2019" name="Int. J. Syst. Evol. Microbiol.">
        <title>The Global Catalogue of Microorganisms (GCM) 10K type strain sequencing project: providing services to taxonomists for standard genome sequencing and annotation.</title>
        <authorList>
            <consortium name="The Broad Institute Genomics Platform"/>
            <consortium name="The Broad Institute Genome Sequencing Center for Infectious Disease"/>
            <person name="Wu L."/>
            <person name="Ma J."/>
        </authorList>
    </citation>
    <scope>NUCLEOTIDE SEQUENCE [LARGE SCALE GENOMIC DNA]</scope>
    <source>
        <strain evidence="2">JCM 18274</strain>
    </source>
</reference>
<comment type="caution">
    <text evidence="1">The sequence shown here is derived from an EMBL/GenBank/DDBJ whole genome shotgun (WGS) entry which is preliminary data.</text>
</comment>
<keyword evidence="2" id="KW-1185">Reference proteome</keyword>
<protein>
    <submittedName>
        <fullName evidence="1">Uncharacterized protein</fullName>
    </submittedName>
</protein>
<gene>
    <name evidence="1" type="ORF">GCM10023311_10980</name>
</gene>
<evidence type="ECO:0000313" key="2">
    <source>
        <dbReference type="Proteomes" id="UP001500433"/>
    </source>
</evidence>